<dbReference type="AlphaFoldDB" id="A0AA38M449"/>
<evidence type="ECO:0000313" key="2">
    <source>
        <dbReference type="EMBL" id="KAJ3642204.1"/>
    </source>
</evidence>
<organism evidence="2 3">
    <name type="scientific">Zophobas morio</name>
    <dbReference type="NCBI Taxonomy" id="2755281"/>
    <lineage>
        <taxon>Eukaryota</taxon>
        <taxon>Metazoa</taxon>
        <taxon>Ecdysozoa</taxon>
        <taxon>Arthropoda</taxon>
        <taxon>Hexapoda</taxon>
        <taxon>Insecta</taxon>
        <taxon>Pterygota</taxon>
        <taxon>Neoptera</taxon>
        <taxon>Endopterygota</taxon>
        <taxon>Coleoptera</taxon>
        <taxon>Polyphaga</taxon>
        <taxon>Cucujiformia</taxon>
        <taxon>Tenebrionidae</taxon>
        <taxon>Zophobas</taxon>
    </lineage>
</organism>
<accession>A0AA38M449</accession>
<keyword evidence="1" id="KW-0472">Membrane</keyword>
<sequence length="104" mass="12042">MDVGKFVGLSVRLSVMHVLRFEKDMIPALITVLLLTQIALDLMEVIYAALDRRVSSTFSRVLWANSTVRRVVDEPHTVEYRFCRERTTFTVILVDEKIMIETLI</sequence>
<keyword evidence="1" id="KW-1133">Transmembrane helix</keyword>
<gene>
    <name evidence="2" type="ORF">Zmor_025008</name>
</gene>
<protein>
    <submittedName>
        <fullName evidence="2">Uncharacterized protein</fullName>
    </submittedName>
</protein>
<evidence type="ECO:0000313" key="3">
    <source>
        <dbReference type="Proteomes" id="UP001168821"/>
    </source>
</evidence>
<dbReference type="Proteomes" id="UP001168821">
    <property type="component" value="Unassembled WGS sequence"/>
</dbReference>
<reference evidence="2" key="1">
    <citation type="journal article" date="2023" name="G3 (Bethesda)">
        <title>Whole genome assemblies of Zophobas morio and Tenebrio molitor.</title>
        <authorList>
            <person name="Kaur S."/>
            <person name="Stinson S.A."/>
            <person name="diCenzo G.C."/>
        </authorList>
    </citation>
    <scope>NUCLEOTIDE SEQUENCE</scope>
    <source>
        <strain evidence="2">QUZm001</strain>
    </source>
</reference>
<dbReference type="EMBL" id="JALNTZ010000008">
    <property type="protein sequence ID" value="KAJ3642204.1"/>
    <property type="molecule type" value="Genomic_DNA"/>
</dbReference>
<proteinExistence type="predicted"/>
<comment type="caution">
    <text evidence="2">The sequence shown here is derived from an EMBL/GenBank/DDBJ whole genome shotgun (WGS) entry which is preliminary data.</text>
</comment>
<keyword evidence="1" id="KW-0812">Transmembrane</keyword>
<keyword evidence="3" id="KW-1185">Reference proteome</keyword>
<name>A0AA38M449_9CUCU</name>
<feature type="transmembrane region" description="Helical" evidence="1">
    <location>
        <begin position="25"/>
        <end position="50"/>
    </location>
</feature>
<evidence type="ECO:0000256" key="1">
    <source>
        <dbReference type="SAM" id="Phobius"/>
    </source>
</evidence>